<evidence type="ECO:0000313" key="2">
    <source>
        <dbReference type="Proteomes" id="UP001218021"/>
    </source>
</evidence>
<dbReference type="AlphaFoldDB" id="A0AAJ1HPV7"/>
<proteinExistence type="predicted"/>
<accession>A0AAJ1HPV7</accession>
<protein>
    <submittedName>
        <fullName evidence="1">Uncharacterized protein</fullName>
    </submittedName>
</protein>
<dbReference type="EMBL" id="JAQOND010000032">
    <property type="protein sequence ID" value="MDC2828484.1"/>
    <property type="molecule type" value="Genomic_DNA"/>
</dbReference>
<name>A0AAJ1HPV7_LIMMU</name>
<gene>
    <name evidence="1" type="ORF">PO158_09345</name>
</gene>
<dbReference type="RefSeq" id="WP_272207435.1">
    <property type="nucleotide sequence ID" value="NZ_JAQONC010000001.1"/>
</dbReference>
<evidence type="ECO:0000313" key="1">
    <source>
        <dbReference type="EMBL" id="MDC2828484.1"/>
    </source>
</evidence>
<comment type="caution">
    <text evidence="1">The sequence shown here is derived from an EMBL/GenBank/DDBJ whole genome shotgun (WGS) entry which is preliminary data.</text>
</comment>
<reference evidence="1" key="1">
    <citation type="submission" date="2023-01" db="EMBL/GenBank/DDBJ databases">
        <title>Genome analysis of 13 Lactobacillus isolated from gut of wild boar.</title>
        <authorList>
            <person name="Papp P."/>
            <person name="Libisch B."/>
            <person name="Nagy T."/>
            <person name="Olasz F."/>
        </authorList>
    </citation>
    <scope>NUCLEOTIDE SEQUENCE</scope>
    <source>
        <strain evidence="1">F108</strain>
    </source>
</reference>
<organism evidence="1 2">
    <name type="scientific">Limosilactobacillus mucosae</name>
    <name type="common">Lactobacillus mucosae</name>
    <dbReference type="NCBI Taxonomy" id="97478"/>
    <lineage>
        <taxon>Bacteria</taxon>
        <taxon>Bacillati</taxon>
        <taxon>Bacillota</taxon>
        <taxon>Bacilli</taxon>
        <taxon>Lactobacillales</taxon>
        <taxon>Lactobacillaceae</taxon>
        <taxon>Limosilactobacillus</taxon>
    </lineage>
</organism>
<sequence length="72" mass="8303">MATLVLHDRKLLLVKESTSEIERQKHVADSVFHFHLLDSSKIIMPRKDVLMMEDGNLESANSFVNVIKNLRI</sequence>
<dbReference type="Proteomes" id="UP001218021">
    <property type="component" value="Unassembled WGS sequence"/>
</dbReference>